<dbReference type="SMART" id="SM00974">
    <property type="entry name" value="T5orf172"/>
    <property type="match status" value="1"/>
</dbReference>
<name>A4SLB8_AERS4</name>
<sequence>MSSSDITLIIILAIIVLPSVGWFISSRKKKKIAIERDLARKEAETAKGDVTRHRNLIAALEERLQPIIDMEVHVQKLHDDAKKQVKQMTIEADILLAKSREILESAQENARAQAQPFIDEAKALRIKARETVDAANAKAQLIEQQCRLEAEKMISFANKRAEEIAGNAIEARDKAEQYESAIRAMRNTIDGYKDEYIIPNHSVLDDLADEFSYKEAGEKLKAARKRVSNLVRNGLAGECDYAEPHRRTNAIHFAVDAFNGKVDTALAKVKFDNYGKIKQEVVDAFALVNHNGAPFRNARITHEYLDARLDELRWAVAAYELQRQEREEQKAIRDQMREEERAQREIEKAIQDAEKEERMLQKALEKARKELASANDEQRQQFEAQLAELEEKLKEAESRGERALSMAQQTRRGHVYVISNIGSFGEQVFKVGMTRRLEPLDRVKELGDASVPFEFDVHAIIYSEDAPTLEKELHREFELKAVNRVNPRKEFFRLPLIEIRQSVESRGLSEVHWTMKAEAAEYHESLSIYNKERTFDSKEFIDNKEVSFAM</sequence>
<dbReference type="Proteomes" id="UP000000225">
    <property type="component" value="Chromosome"/>
</dbReference>
<organism evidence="4 5">
    <name type="scientific">Aeromonas salmonicida (strain A449)</name>
    <dbReference type="NCBI Taxonomy" id="382245"/>
    <lineage>
        <taxon>Bacteria</taxon>
        <taxon>Pseudomonadati</taxon>
        <taxon>Pseudomonadota</taxon>
        <taxon>Gammaproteobacteria</taxon>
        <taxon>Aeromonadales</taxon>
        <taxon>Aeromonadaceae</taxon>
        <taxon>Aeromonas</taxon>
    </lineage>
</organism>
<dbReference type="PATRIC" id="fig|382245.13.peg.1586"/>
<dbReference type="EMBL" id="CP000644">
    <property type="protein sequence ID" value="ABO89690.1"/>
    <property type="molecule type" value="Genomic_DNA"/>
</dbReference>
<feature type="coiled-coil region" evidence="1">
    <location>
        <begin position="309"/>
        <end position="406"/>
    </location>
</feature>
<accession>A4SLB8</accession>
<proteinExistence type="predicted"/>
<keyword evidence="2" id="KW-1133">Transmembrane helix</keyword>
<dbReference type="eggNOG" id="COG1196">
    <property type="taxonomic scope" value="Bacteria"/>
</dbReference>
<keyword evidence="1" id="KW-0175">Coiled coil</keyword>
<evidence type="ECO:0000313" key="5">
    <source>
        <dbReference type="Proteomes" id="UP000000225"/>
    </source>
</evidence>
<evidence type="ECO:0000313" key="4">
    <source>
        <dbReference type="EMBL" id="ABO89690.1"/>
    </source>
</evidence>
<dbReference type="InterPro" id="IPR025280">
    <property type="entry name" value="SNIPE"/>
</dbReference>
<reference evidence="5" key="1">
    <citation type="journal article" date="2008" name="BMC Genomics">
        <title>The genome of Aeromonas salmonicida subsp. salmonicida A449: insights into the evolution of a fish pathogen.</title>
        <authorList>
            <person name="Reith M.E."/>
            <person name="Singh R.K."/>
            <person name="Curtis B."/>
            <person name="Boyd J.M."/>
            <person name="Bouevitch A."/>
            <person name="Kimball J."/>
            <person name="Munholland J."/>
            <person name="Murphy C."/>
            <person name="Sarty D."/>
            <person name="Williams J."/>
            <person name="Nash J.H."/>
            <person name="Johnson S.C."/>
            <person name="Brown L.L."/>
        </authorList>
    </citation>
    <scope>NUCLEOTIDE SEQUENCE [LARGE SCALE GENOMIC DNA]</scope>
    <source>
        <strain evidence="5">A449</strain>
    </source>
</reference>
<evidence type="ECO:0000256" key="1">
    <source>
        <dbReference type="SAM" id="Coils"/>
    </source>
</evidence>
<feature type="coiled-coil region" evidence="1">
    <location>
        <begin position="43"/>
        <end position="233"/>
    </location>
</feature>
<gene>
    <name evidence="4" type="ordered locus">ASA_1605</name>
</gene>
<feature type="transmembrane region" description="Helical" evidence="2">
    <location>
        <begin position="6"/>
        <end position="24"/>
    </location>
</feature>
<protein>
    <submittedName>
        <fullName evidence="4">Phage protein</fullName>
    </submittedName>
</protein>
<dbReference type="HOGENOM" id="CLU_024787_2_0_6"/>
<dbReference type="STRING" id="29491.GCA_000820065_03269"/>
<dbReference type="InterPro" id="IPR018306">
    <property type="entry name" value="Phage_T5_Orf172_DNA-bd"/>
</dbReference>
<evidence type="ECO:0000259" key="3">
    <source>
        <dbReference type="SMART" id="SM00974"/>
    </source>
</evidence>
<keyword evidence="2" id="KW-0472">Membrane</keyword>
<dbReference type="KEGG" id="asa:ASA_1605"/>
<evidence type="ECO:0000256" key="2">
    <source>
        <dbReference type="SAM" id="Phobius"/>
    </source>
</evidence>
<keyword evidence="2" id="KW-0812">Transmembrane</keyword>
<dbReference type="Pfam" id="PF13455">
    <property type="entry name" value="MUG113"/>
    <property type="match status" value="1"/>
</dbReference>
<dbReference type="RefSeq" id="WP_011898587.1">
    <property type="nucleotide sequence ID" value="NC_009348.1"/>
</dbReference>
<feature type="domain" description="Bacteriophage T5 Orf172 DNA-binding" evidence="3">
    <location>
        <begin position="423"/>
        <end position="506"/>
    </location>
</feature>
<dbReference type="AlphaFoldDB" id="A4SLB8"/>
<dbReference type="Pfam" id="PF13250">
    <property type="entry name" value="SNIPE"/>
    <property type="match status" value="1"/>
</dbReference>